<dbReference type="RefSeq" id="WP_011054683.1">
    <property type="nucleotide sequence ID" value="NC_004070.1"/>
</dbReference>
<dbReference type="Proteomes" id="UP000000564">
    <property type="component" value="Chromosome"/>
</dbReference>
<reference evidence="1 2" key="1">
    <citation type="journal article" date="2002" name="Proc. Natl. Acad. Sci. U.S.A.">
        <title>Genome sequence of a serotype M3 strain of group A Streptococcus: phage-encoded toxins, the high-virulence phenotype, and clone emergence.</title>
        <authorList>
            <person name="Beres S.B."/>
            <person name="Sylva G.L."/>
            <person name="Barbian K.D."/>
            <person name="Lei B."/>
            <person name="Hoff J.S."/>
            <person name="Mammarella N.D."/>
            <person name="Liu M.Y."/>
            <person name="Smoot J.C."/>
            <person name="Porcella S.F."/>
            <person name="Parkins L.D."/>
            <person name="Campbell D.S."/>
            <person name="Smith T.M."/>
            <person name="McCormick J.K."/>
            <person name="Leung D.Y."/>
            <person name="Schlievert P.M."/>
            <person name="Musser J.M."/>
        </authorList>
    </citation>
    <scope>NUCLEOTIDE SEQUENCE [LARGE SCALE GENOMIC DNA]</scope>
    <source>
        <strain evidence="2">ATCC BAA-595 / MGAS315</strain>
    </source>
</reference>
<dbReference type="AlphaFoldDB" id="A0A0H2UVC2"/>
<sequence length="303" mass="32796">MGTETSKASLFDKHLVSDLINKVKGHSSLAKLSSQKPIPFNGSKEFTFTLDSDIDVVAENGKKTHGGLSLEPVTIVPIKVEYGARLSDEFLYATEEEKIDILKAFNEGFAKKLARGIDLMAMHGINPRTKKASDVIGTNHFDSKVTQVVKFTESEDADANIEAAVNLIQGAEGVVTGLAMDTEFSTALAKVTNGEMGPKMYPELAWGANPDSINGLKSSVNTTVGAGADEAESKDLVIIGDFESMFKWGYAKQIPMEIIKYGDPDNSGKDLKGYNQIYLRAEAYIGWGILDAKSFARVTKGEV</sequence>
<evidence type="ECO:0000313" key="2">
    <source>
        <dbReference type="Proteomes" id="UP000000564"/>
    </source>
</evidence>
<dbReference type="HOGENOM" id="CLU_080376_0_0_9"/>
<accession>A0A0H2UVC2</accession>
<organism evidence="1 2">
    <name type="scientific">Streptococcus pyogenes serotype M3 (strain ATCC BAA-595 / MGAS315)</name>
    <dbReference type="NCBI Taxonomy" id="198466"/>
    <lineage>
        <taxon>Bacteria</taxon>
        <taxon>Bacillati</taxon>
        <taxon>Bacillota</taxon>
        <taxon>Bacilli</taxon>
        <taxon>Lactobacillales</taxon>
        <taxon>Streptococcaceae</taxon>
        <taxon>Streptococcus</taxon>
    </lineage>
</organism>
<gene>
    <name evidence="1" type="ordered locus">SpyM3_1113</name>
</gene>
<evidence type="ECO:0000313" key="1">
    <source>
        <dbReference type="EMBL" id="AAM79720.1"/>
    </source>
</evidence>
<dbReference type="EMBL" id="AE014074">
    <property type="protein sequence ID" value="AAM79720.1"/>
    <property type="molecule type" value="Genomic_DNA"/>
</dbReference>
<name>A0A0H2UVC2_STRP3</name>
<protein>
    <submittedName>
        <fullName evidence="1">Putative structural protein-phage-associated</fullName>
    </submittedName>
</protein>
<dbReference type="KEGG" id="spg:SpyM3_1113"/>
<dbReference type="SUPFAM" id="SSF56563">
    <property type="entry name" value="Major capsid protein gp5"/>
    <property type="match status" value="1"/>
</dbReference>
<proteinExistence type="predicted"/>